<dbReference type="Proteomes" id="UP001165205">
    <property type="component" value="Unassembled WGS sequence"/>
</dbReference>
<evidence type="ECO:0000313" key="1">
    <source>
        <dbReference type="EMBL" id="GMG33137.1"/>
    </source>
</evidence>
<protein>
    <submittedName>
        <fullName evidence="1">Unnamed protein product</fullName>
    </submittedName>
</protein>
<evidence type="ECO:0000313" key="2">
    <source>
        <dbReference type="Proteomes" id="UP001165205"/>
    </source>
</evidence>
<dbReference type="SUPFAM" id="SSF56801">
    <property type="entry name" value="Acetyl-CoA synthetase-like"/>
    <property type="match status" value="1"/>
</dbReference>
<dbReference type="Gene3D" id="3.40.50.12780">
    <property type="entry name" value="N-terminal domain of ligase-like"/>
    <property type="match status" value="1"/>
</dbReference>
<sequence length="107" mass="11933">MATAVGNRLLPHVVDNDAETNPNGTFGLILKDNNIPNQWIPLTKRQLAQAVNHVAWWFEQTVTEHCDTTTVAYMGPNDIRYVICAIALAKVGYKVNSQHVIIKSIPH</sequence>
<organism evidence="1 2">
    <name type="scientific">Aspergillus oryzae</name>
    <name type="common">Yellow koji mold</name>
    <dbReference type="NCBI Taxonomy" id="5062"/>
    <lineage>
        <taxon>Eukaryota</taxon>
        <taxon>Fungi</taxon>
        <taxon>Dikarya</taxon>
        <taxon>Ascomycota</taxon>
        <taxon>Pezizomycotina</taxon>
        <taxon>Eurotiomycetes</taxon>
        <taxon>Eurotiomycetidae</taxon>
        <taxon>Eurotiales</taxon>
        <taxon>Aspergillaceae</taxon>
        <taxon>Aspergillus</taxon>
        <taxon>Aspergillus subgen. Circumdati</taxon>
    </lineage>
</organism>
<dbReference type="EMBL" id="BSYA01000112">
    <property type="protein sequence ID" value="GMG33137.1"/>
    <property type="molecule type" value="Genomic_DNA"/>
</dbReference>
<name>A0AAN4YM08_ASPOZ</name>
<proteinExistence type="predicted"/>
<dbReference type="InterPro" id="IPR042099">
    <property type="entry name" value="ANL_N_sf"/>
</dbReference>
<gene>
    <name evidence="1" type="ORF">Aory04_000871700</name>
</gene>
<accession>A0AAN4YM08</accession>
<comment type="caution">
    <text evidence="1">The sequence shown here is derived from an EMBL/GenBank/DDBJ whole genome shotgun (WGS) entry which is preliminary data.</text>
</comment>
<reference evidence="1" key="1">
    <citation type="submission" date="2023-04" db="EMBL/GenBank/DDBJ databases">
        <title>Aspergillus oryzae NBRC 4228.</title>
        <authorList>
            <person name="Ichikawa N."/>
            <person name="Sato H."/>
            <person name="Tonouchi N."/>
        </authorList>
    </citation>
    <scope>NUCLEOTIDE SEQUENCE</scope>
    <source>
        <strain evidence="1">NBRC 4228</strain>
    </source>
</reference>
<dbReference type="AlphaFoldDB" id="A0AAN4YM08"/>